<feature type="domain" description="Tf2-1-like SH3-like" evidence="1">
    <location>
        <begin position="102"/>
        <end position="162"/>
    </location>
</feature>
<dbReference type="GO" id="GO:0003676">
    <property type="term" value="F:nucleic acid binding"/>
    <property type="evidence" value="ECO:0007669"/>
    <property type="project" value="InterPro"/>
</dbReference>
<dbReference type="InterPro" id="IPR012337">
    <property type="entry name" value="RNaseH-like_sf"/>
</dbReference>
<name>A0A3P6GM17_BRAOL</name>
<protein>
    <recommendedName>
        <fullName evidence="1">Tf2-1-like SH3-like domain-containing protein</fullName>
    </recommendedName>
</protein>
<evidence type="ECO:0000313" key="2">
    <source>
        <dbReference type="EMBL" id="VDD60816.1"/>
    </source>
</evidence>
<sequence>MLRACVLDWEGSWVKYLPLAKFFYNNSYHLSIGMAPYEALYGRPCRTPLFWTKGGERCEIEPAMVQETVEQVEMLKVRLKEAHDRRKSYADKRRKDLEFQVGDLVYLKMRTFQGGSKTRKLKNLKPRYMGPYLIMERIGAVAYRLDLSGELSDFHDVFHVSFCSSCPVTLVGICVRRVSQ</sequence>
<gene>
    <name evidence="2" type="ORF">BOLC6T36269H</name>
</gene>
<proteinExistence type="predicted"/>
<dbReference type="Gene3D" id="3.30.420.10">
    <property type="entry name" value="Ribonuclease H-like superfamily/Ribonuclease H"/>
    <property type="match status" value="1"/>
</dbReference>
<dbReference type="InterPro" id="IPR056924">
    <property type="entry name" value="SH3_Tf2-1"/>
</dbReference>
<organism evidence="2">
    <name type="scientific">Brassica oleracea</name>
    <name type="common">Wild cabbage</name>
    <dbReference type="NCBI Taxonomy" id="3712"/>
    <lineage>
        <taxon>Eukaryota</taxon>
        <taxon>Viridiplantae</taxon>
        <taxon>Streptophyta</taxon>
        <taxon>Embryophyta</taxon>
        <taxon>Tracheophyta</taxon>
        <taxon>Spermatophyta</taxon>
        <taxon>Magnoliopsida</taxon>
        <taxon>eudicotyledons</taxon>
        <taxon>Gunneridae</taxon>
        <taxon>Pentapetalae</taxon>
        <taxon>rosids</taxon>
        <taxon>malvids</taxon>
        <taxon>Brassicales</taxon>
        <taxon>Brassicaceae</taxon>
        <taxon>Brassiceae</taxon>
        <taxon>Brassica</taxon>
    </lineage>
</organism>
<dbReference type="Pfam" id="PF24626">
    <property type="entry name" value="SH3_Tf2-1"/>
    <property type="match status" value="1"/>
</dbReference>
<reference evidence="2" key="1">
    <citation type="submission" date="2018-11" db="EMBL/GenBank/DDBJ databases">
        <authorList>
            <consortium name="Genoscope - CEA"/>
            <person name="William W."/>
        </authorList>
    </citation>
    <scope>NUCLEOTIDE SEQUENCE</scope>
</reference>
<dbReference type="AlphaFoldDB" id="A0A3P6GM17"/>
<evidence type="ECO:0000259" key="1">
    <source>
        <dbReference type="Pfam" id="PF24626"/>
    </source>
</evidence>
<dbReference type="PANTHER" id="PTHR45835">
    <property type="entry name" value="YALI0A06105P"/>
    <property type="match status" value="1"/>
</dbReference>
<accession>A0A3P6GM17</accession>
<dbReference type="EMBL" id="LR031880">
    <property type="protein sequence ID" value="VDD60816.1"/>
    <property type="molecule type" value="Genomic_DNA"/>
</dbReference>
<dbReference type="SUPFAM" id="SSF53098">
    <property type="entry name" value="Ribonuclease H-like"/>
    <property type="match status" value="1"/>
</dbReference>
<dbReference type="PANTHER" id="PTHR45835:SF99">
    <property type="entry name" value="CHROMO DOMAIN-CONTAINING PROTEIN-RELATED"/>
    <property type="match status" value="1"/>
</dbReference>
<dbReference type="InterPro" id="IPR036397">
    <property type="entry name" value="RNaseH_sf"/>
</dbReference>